<feature type="transmembrane region" description="Helical" evidence="2">
    <location>
        <begin position="82"/>
        <end position="113"/>
    </location>
</feature>
<organism evidence="3 4">
    <name type="scientific">Parelaphostrongylus tenuis</name>
    <name type="common">Meningeal worm</name>
    <dbReference type="NCBI Taxonomy" id="148309"/>
    <lineage>
        <taxon>Eukaryota</taxon>
        <taxon>Metazoa</taxon>
        <taxon>Ecdysozoa</taxon>
        <taxon>Nematoda</taxon>
        <taxon>Chromadorea</taxon>
        <taxon>Rhabditida</taxon>
        <taxon>Rhabditina</taxon>
        <taxon>Rhabditomorpha</taxon>
        <taxon>Strongyloidea</taxon>
        <taxon>Metastrongylidae</taxon>
        <taxon>Parelaphostrongylus</taxon>
    </lineage>
</organism>
<reference evidence="3" key="1">
    <citation type="submission" date="2021-06" db="EMBL/GenBank/DDBJ databases">
        <title>Parelaphostrongylus tenuis whole genome reference sequence.</title>
        <authorList>
            <person name="Garwood T.J."/>
            <person name="Larsen P.A."/>
            <person name="Fountain-Jones N.M."/>
            <person name="Garbe J.R."/>
            <person name="Macchietto M.G."/>
            <person name="Kania S.A."/>
            <person name="Gerhold R.W."/>
            <person name="Richards J.E."/>
            <person name="Wolf T.M."/>
        </authorList>
    </citation>
    <scope>NUCLEOTIDE SEQUENCE</scope>
    <source>
        <strain evidence="3">MNPRO001-30</strain>
        <tissue evidence="3">Meninges</tissue>
    </source>
</reference>
<evidence type="ECO:0000313" key="4">
    <source>
        <dbReference type="Proteomes" id="UP001196413"/>
    </source>
</evidence>
<accession>A0AAD5QZ80</accession>
<dbReference type="Proteomes" id="UP001196413">
    <property type="component" value="Unassembled WGS sequence"/>
</dbReference>
<keyword evidence="2" id="KW-0472">Membrane</keyword>
<protein>
    <submittedName>
        <fullName evidence="3">Uncharacterized protein</fullName>
    </submittedName>
</protein>
<name>A0AAD5QZ80_PARTN</name>
<proteinExistence type="predicted"/>
<dbReference type="AlphaFoldDB" id="A0AAD5QZ80"/>
<keyword evidence="2" id="KW-0812">Transmembrane</keyword>
<feature type="compositionally biased region" description="Low complexity" evidence="1">
    <location>
        <begin position="28"/>
        <end position="37"/>
    </location>
</feature>
<dbReference type="EMBL" id="JAHQIW010005559">
    <property type="protein sequence ID" value="KAJ1366446.1"/>
    <property type="molecule type" value="Genomic_DNA"/>
</dbReference>
<gene>
    <name evidence="3" type="ORF">KIN20_027109</name>
</gene>
<keyword evidence="2" id="KW-1133">Transmembrane helix</keyword>
<evidence type="ECO:0000256" key="1">
    <source>
        <dbReference type="SAM" id="MobiDB-lite"/>
    </source>
</evidence>
<evidence type="ECO:0000313" key="3">
    <source>
        <dbReference type="EMBL" id="KAJ1366446.1"/>
    </source>
</evidence>
<keyword evidence="4" id="KW-1185">Reference proteome</keyword>
<comment type="caution">
    <text evidence="3">The sequence shown here is derived from an EMBL/GenBank/DDBJ whole genome shotgun (WGS) entry which is preliminary data.</text>
</comment>
<evidence type="ECO:0000256" key="2">
    <source>
        <dbReference type="SAM" id="Phobius"/>
    </source>
</evidence>
<feature type="region of interest" description="Disordered" evidence="1">
    <location>
        <begin position="1"/>
        <end position="56"/>
    </location>
</feature>
<sequence length="114" mass="12712">MAEMDIREIPPSTSTSNISAADVCDAKPSPSSTSDPPVVRLVGETSPPGTSAVVEHPPRLRGRKWKHHPGRNRFFCDGRVRYCYVVIIMARQIGVFVFTLFLISTTLTLFFVFE</sequence>